<feature type="region of interest" description="Disordered" evidence="1">
    <location>
        <begin position="35"/>
        <end position="155"/>
    </location>
</feature>
<keyword evidence="2" id="KW-1133">Transmembrane helix</keyword>
<organism evidence="4 5">
    <name type="scientific">Microbacterium lemovicicum</name>
    <dbReference type="NCBI Taxonomy" id="1072463"/>
    <lineage>
        <taxon>Bacteria</taxon>
        <taxon>Bacillati</taxon>
        <taxon>Actinomycetota</taxon>
        <taxon>Actinomycetes</taxon>
        <taxon>Micrococcales</taxon>
        <taxon>Microbacteriaceae</taxon>
        <taxon>Microbacterium</taxon>
    </lineage>
</organism>
<dbReference type="RefSeq" id="WP_127095136.1">
    <property type="nucleotide sequence ID" value="NZ_CP031423.1"/>
</dbReference>
<evidence type="ECO:0000256" key="1">
    <source>
        <dbReference type="SAM" id="MobiDB-lite"/>
    </source>
</evidence>
<keyword evidence="2" id="KW-0812">Transmembrane</keyword>
<keyword evidence="5" id="KW-1185">Reference proteome</keyword>
<keyword evidence="3" id="KW-0732">Signal</keyword>
<dbReference type="OrthoDB" id="5003858at2"/>
<evidence type="ECO:0000256" key="3">
    <source>
        <dbReference type="SAM" id="SignalP"/>
    </source>
</evidence>
<sequence>MNAPSAHLRSTLTLSCILALGASSLAFPAAAFAEDAAPAPAPETSVSAPGAPGPDSAAPPAESAPVAAEPAPESVAAAPAAEPSPAEPAAAPVPAEPAAEPVAEPAAESVAELSTEPEPASPADPPSVSPPTSTPEPDATPEATPPATEPVTDAAPEPAASPIVEVVDPATTTPDEVLSAEAAEPTVTLFADEAPALPAPGDPCYPAVCIDNGTVLLAVNPTGELNTTDGAGSAAGGGDAGLEFLPTGNDSTSPGCLCEGWGVADPGTGVWGGANIHELGAGGENLTLESFTHTGSTATSVVTVNDGDGVPYFRVTHEYVPSTATPHLYQVNVTIENMSGAPIATVQYRRVMDWDVEPTAFSEFVTIDGGTASALTYTSDDGFASSNPLSGPSAILGEGNMVDSGPSDHGALFDFDFGPLGVGTSLSFVIFYGGAASESEAQAALAAVGAEAYSFGQTADDPAGGTPNTFIFAFGKVGGAAIFTPPVEAPVETPTVAAPVVPVSVVTAVEAPAPVAEVTGSVPAALAATGAADGTVASSATWSAAAGAALLLGLVLLAGPRVLRRAVRTR</sequence>
<dbReference type="KEGG" id="mlv:CVS47_01039"/>
<name>A0A3Q9IXD9_9MICO</name>
<evidence type="ECO:0000313" key="5">
    <source>
        <dbReference type="Proteomes" id="UP000276888"/>
    </source>
</evidence>
<accession>A0A3Q9IXD9</accession>
<feature type="chain" id="PRO_5018706174" evidence="3">
    <location>
        <begin position="34"/>
        <end position="570"/>
    </location>
</feature>
<keyword evidence="2" id="KW-0472">Membrane</keyword>
<gene>
    <name evidence="4" type="ORF">CVS47_01039</name>
</gene>
<evidence type="ECO:0000256" key="2">
    <source>
        <dbReference type="SAM" id="Phobius"/>
    </source>
</evidence>
<dbReference type="EMBL" id="CP031423">
    <property type="protein sequence ID" value="AZS36438.1"/>
    <property type="molecule type" value="Genomic_DNA"/>
</dbReference>
<feature type="transmembrane region" description="Helical" evidence="2">
    <location>
        <begin position="542"/>
        <end position="563"/>
    </location>
</feature>
<feature type="signal peptide" evidence="3">
    <location>
        <begin position="1"/>
        <end position="33"/>
    </location>
</feature>
<feature type="compositionally biased region" description="Pro residues" evidence="1">
    <location>
        <begin position="119"/>
        <end position="134"/>
    </location>
</feature>
<evidence type="ECO:0000313" key="4">
    <source>
        <dbReference type="EMBL" id="AZS36438.1"/>
    </source>
</evidence>
<proteinExistence type="predicted"/>
<feature type="compositionally biased region" description="Low complexity" evidence="1">
    <location>
        <begin position="35"/>
        <end position="118"/>
    </location>
</feature>
<protein>
    <submittedName>
        <fullName evidence="4">Uncharacterized protein</fullName>
    </submittedName>
</protein>
<reference evidence="4 5" key="1">
    <citation type="submission" date="2018-08" db="EMBL/GenBank/DDBJ databases">
        <title>Microbacterium lemovicicum sp. nov., a bacterium isolated from a natural uranium-rich soil.</title>
        <authorList>
            <person name="ORTET P."/>
        </authorList>
    </citation>
    <scope>NUCLEOTIDE SEQUENCE [LARGE SCALE GENOMIC DNA]</scope>
    <source>
        <strain evidence="4 5">Viu22</strain>
    </source>
</reference>
<dbReference type="AlphaFoldDB" id="A0A3Q9IXD9"/>
<dbReference type="Proteomes" id="UP000276888">
    <property type="component" value="Chromosome"/>
</dbReference>